<dbReference type="Proteomes" id="UP000770661">
    <property type="component" value="Unassembled WGS sequence"/>
</dbReference>
<proteinExistence type="predicted"/>
<evidence type="ECO:0008006" key="4">
    <source>
        <dbReference type="Google" id="ProtNLM"/>
    </source>
</evidence>
<name>A0A8J4YC84_CHIOP</name>
<feature type="signal peptide" evidence="1">
    <location>
        <begin position="1"/>
        <end position="19"/>
    </location>
</feature>
<sequence>MKWVIVMAFLTLHAPPLPASIAFTSAQRFSTITPPSIFPTRPRHAAQALLSLHPRHPQQEQRGHGGTSLSAALHTLVTQELARCSLVVAADADHLASRTLNTLARLPNQKQVVGVAGGWAAAGRRVVWRARGCRAYIFLLQHPEALLSFANSASSLWDYDGRLVLAAGLTEYSHLWNYQNILAVLKNALPRYSQSPIYWFWNTPIS</sequence>
<keyword evidence="3" id="KW-1185">Reference proteome</keyword>
<gene>
    <name evidence="2" type="ORF">GWK47_040425</name>
</gene>
<evidence type="ECO:0000313" key="2">
    <source>
        <dbReference type="EMBL" id="KAG0724522.1"/>
    </source>
</evidence>
<evidence type="ECO:0000313" key="3">
    <source>
        <dbReference type="Proteomes" id="UP000770661"/>
    </source>
</evidence>
<evidence type="ECO:0000256" key="1">
    <source>
        <dbReference type="SAM" id="SignalP"/>
    </source>
</evidence>
<dbReference type="EMBL" id="JACEEZ010006785">
    <property type="protein sequence ID" value="KAG0724522.1"/>
    <property type="molecule type" value="Genomic_DNA"/>
</dbReference>
<accession>A0A8J4YC84</accession>
<reference evidence="2" key="1">
    <citation type="submission" date="2020-07" db="EMBL/GenBank/DDBJ databases">
        <title>The High-quality genome of the commercially important snow crab, Chionoecetes opilio.</title>
        <authorList>
            <person name="Jeong J.-H."/>
            <person name="Ryu S."/>
        </authorList>
    </citation>
    <scope>NUCLEOTIDE SEQUENCE</scope>
    <source>
        <strain evidence="2">MADBK_172401_WGS</strain>
        <tissue evidence="2">Digestive gland</tissue>
    </source>
</reference>
<organism evidence="2 3">
    <name type="scientific">Chionoecetes opilio</name>
    <name type="common">Atlantic snow crab</name>
    <name type="synonym">Cancer opilio</name>
    <dbReference type="NCBI Taxonomy" id="41210"/>
    <lineage>
        <taxon>Eukaryota</taxon>
        <taxon>Metazoa</taxon>
        <taxon>Ecdysozoa</taxon>
        <taxon>Arthropoda</taxon>
        <taxon>Crustacea</taxon>
        <taxon>Multicrustacea</taxon>
        <taxon>Malacostraca</taxon>
        <taxon>Eumalacostraca</taxon>
        <taxon>Eucarida</taxon>
        <taxon>Decapoda</taxon>
        <taxon>Pleocyemata</taxon>
        <taxon>Brachyura</taxon>
        <taxon>Eubrachyura</taxon>
        <taxon>Majoidea</taxon>
        <taxon>Majidae</taxon>
        <taxon>Chionoecetes</taxon>
    </lineage>
</organism>
<feature type="chain" id="PRO_5035217762" description="ILEI/PANDER domain-containing protein" evidence="1">
    <location>
        <begin position="20"/>
        <end position="206"/>
    </location>
</feature>
<keyword evidence="1" id="KW-0732">Signal</keyword>
<dbReference type="AlphaFoldDB" id="A0A8J4YC84"/>
<comment type="caution">
    <text evidence="2">The sequence shown here is derived from an EMBL/GenBank/DDBJ whole genome shotgun (WGS) entry which is preliminary data.</text>
</comment>
<protein>
    <recommendedName>
        <fullName evidence="4">ILEI/PANDER domain-containing protein</fullName>
    </recommendedName>
</protein>